<keyword evidence="1" id="KW-0472">Membrane</keyword>
<dbReference type="AlphaFoldDB" id="A0A8T8W929"/>
<feature type="transmembrane region" description="Helical" evidence="1">
    <location>
        <begin position="76"/>
        <end position="94"/>
    </location>
</feature>
<feature type="transmembrane region" description="Helical" evidence="1">
    <location>
        <begin position="43"/>
        <end position="64"/>
    </location>
</feature>
<proteinExistence type="predicted"/>
<keyword evidence="3" id="KW-1185">Reference proteome</keyword>
<feature type="transmembrane region" description="Helical" evidence="1">
    <location>
        <begin position="12"/>
        <end position="31"/>
    </location>
</feature>
<evidence type="ECO:0008006" key="4">
    <source>
        <dbReference type="Google" id="ProtNLM"/>
    </source>
</evidence>
<feature type="transmembrane region" description="Helical" evidence="1">
    <location>
        <begin position="106"/>
        <end position="124"/>
    </location>
</feature>
<dbReference type="EMBL" id="CP081958">
    <property type="protein sequence ID" value="QZP36337.1"/>
    <property type="molecule type" value="Genomic_DNA"/>
</dbReference>
<sequence>MSASIASTYSAAFAPELFVLLCGLAAVGYELRRSDGRSSRRSWAAVAARLGVLGFGWAVAFAVYQGIPVLLATAPAWTTNATGSVGLAVGLLVIRGWWRRADWGPVVPEYALLLVAVTVPHLVITPVWDLSSHVLYAVVPAGFLTLVDRRAAPLALVALGMVVARPIAGAHTWAESIGGLVLGVAALAAYASVAGVDAPGRAA</sequence>
<keyword evidence="1" id="KW-0812">Transmembrane</keyword>
<feature type="transmembrane region" description="Helical" evidence="1">
    <location>
        <begin position="180"/>
        <end position="198"/>
    </location>
</feature>
<name>A0A8T8W929_9EURY</name>
<evidence type="ECO:0000313" key="3">
    <source>
        <dbReference type="Proteomes" id="UP000826254"/>
    </source>
</evidence>
<dbReference type="GeneID" id="67178135"/>
<reference evidence="2 3" key="1">
    <citation type="journal article" date="2021" name="Int. J. Syst. Evol. Microbiol.">
        <title>Halobaculum halophilum sp. nov. and Halobaculum salinum sp. nov., isolated from salt lake and saline soil.</title>
        <authorList>
            <person name="Cui H.L."/>
            <person name="Shi X.W."/>
            <person name="Yin X.M."/>
            <person name="Yang X.Y."/>
            <person name="Hou J."/>
            <person name="Zhu L."/>
        </authorList>
    </citation>
    <scope>NUCLEOTIDE SEQUENCE [LARGE SCALE GENOMIC DNA]</scope>
    <source>
        <strain evidence="2 3">NBRC 109044</strain>
    </source>
</reference>
<dbReference type="RefSeq" id="WP_222606160.1">
    <property type="nucleotide sequence ID" value="NZ_CP081958.1"/>
</dbReference>
<evidence type="ECO:0000313" key="2">
    <source>
        <dbReference type="EMBL" id="QZP36337.1"/>
    </source>
</evidence>
<protein>
    <recommendedName>
        <fullName evidence="4">PAP2 superfamily protein</fullName>
    </recommendedName>
</protein>
<evidence type="ECO:0000256" key="1">
    <source>
        <dbReference type="SAM" id="Phobius"/>
    </source>
</evidence>
<accession>A0A8T8W929</accession>
<dbReference type="KEGG" id="hmp:K6T50_08295"/>
<gene>
    <name evidence="2" type="ORF">K6T50_08295</name>
</gene>
<organism evidence="2 3">
    <name type="scientific">Halobaculum magnesiiphilum</name>
    <dbReference type="NCBI Taxonomy" id="1017351"/>
    <lineage>
        <taxon>Archaea</taxon>
        <taxon>Methanobacteriati</taxon>
        <taxon>Methanobacteriota</taxon>
        <taxon>Stenosarchaea group</taxon>
        <taxon>Halobacteria</taxon>
        <taxon>Halobacteriales</taxon>
        <taxon>Haloferacaceae</taxon>
        <taxon>Halobaculum</taxon>
    </lineage>
</organism>
<keyword evidence="1" id="KW-1133">Transmembrane helix</keyword>
<feature type="transmembrane region" description="Helical" evidence="1">
    <location>
        <begin position="130"/>
        <end position="147"/>
    </location>
</feature>
<feature type="transmembrane region" description="Helical" evidence="1">
    <location>
        <begin position="154"/>
        <end position="174"/>
    </location>
</feature>
<dbReference type="Proteomes" id="UP000826254">
    <property type="component" value="Chromosome"/>
</dbReference>